<dbReference type="GO" id="GO:0003700">
    <property type="term" value="F:DNA-binding transcription factor activity"/>
    <property type="evidence" value="ECO:0007669"/>
    <property type="project" value="TreeGrafter"/>
</dbReference>
<proteinExistence type="predicted"/>
<dbReference type="InterPro" id="IPR012318">
    <property type="entry name" value="HTH_CRP"/>
</dbReference>
<organism evidence="6 7">
    <name type="scientific">Saccharopolyspora gloriosae</name>
    <dbReference type="NCBI Taxonomy" id="455344"/>
    <lineage>
        <taxon>Bacteria</taxon>
        <taxon>Bacillati</taxon>
        <taxon>Actinomycetota</taxon>
        <taxon>Actinomycetes</taxon>
        <taxon>Pseudonocardiales</taxon>
        <taxon>Pseudonocardiaceae</taxon>
        <taxon>Saccharopolyspora</taxon>
    </lineage>
</organism>
<dbReference type="CDD" id="cd00038">
    <property type="entry name" value="CAP_ED"/>
    <property type="match status" value="1"/>
</dbReference>
<accession>A0A840NLX0</accession>
<evidence type="ECO:0000259" key="4">
    <source>
        <dbReference type="PROSITE" id="PS50042"/>
    </source>
</evidence>
<dbReference type="InterPro" id="IPR050397">
    <property type="entry name" value="Env_Response_Regulators"/>
</dbReference>
<evidence type="ECO:0000256" key="1">
    <source>
        <dbReference type="ARBA" id="ARBA00023015"/>
    </source>
</evidence>
<dbReference type="Gene3D" id="1.10.10.10">
    <property type="entry name" value="Winged helix-like DNA-binding domain superfamily/Winged helix DNA-binding domain"/>
    <property type="match status" value="1"/>
</dbReference>
<dbReference type="EMBL" id="JACHIV010000001">
    <property type="protein sequence ID" value="MBB5070112.1"/>
    <property type="molecule type" value="Genomic_DNA"/>
</dbReference>
<dbReference type="InterPro" id="IPR014710">
    <property type="entry name" value="RmlC-like_jellyroll"/>
</dbReference>
<evidence type="ECO:0000256" key="3">
    <source>
        <dbReference type="ARBA" id="ARBA00023163"/>
    </source>
</evidence>
<feature type="domain" description="HTH crp-type" evidence="5">
    <location>
        <begin position="179"/>
        <end position="251"/>
    </location>
</feature>
<dbReference type="PROSITE" id="PS51063">
    <property type="entry name" value="HTH_CRP_2"/>
    <property type="match status" value="1"/>
</dbReference>
<evidence type="ECO:0000259" key="5">
    <source>
        <dbReference type="PROSITE" id="PS51063"/>
    </source>
</evidence>
<dbReference type="PANTHER" id="PTHR24567">
    <property type="entry name" value="CRP FAMILY TRANSCRIPTIONAL REGULATORY PROTEIN"/>
    <property type="match status" value="1"/>
</dbReference>
<evidence type="ECO:0000313" key="7">
    <source>
        <dbReference type="Proteomes" id="UP000580474"/>
    </source>
</evidence>
<dbReference type="Pfam" id="PF00027">
    <property type="entry name" value="cNMP_binding"/>
    <property type="match status" value="1"/>
</dbReference>
<feature type="domain" description="Cyclic nucleotide-binding" evidence="4">
    <location>
        <begin position="67"/>
        <end position="148"/>
    </location>
</feature>
<dbReference type="SUPFAM" id="SSF46785">
    <property type="entry name" value="Winged helix' DNA-binding domain"/>
    <property type="match status" value="1"/>
</dbReference>
<dbReference type="Gene3D" id="2.60.120.10">
    <property type="entry name" value="Jelly Rolls"/>
    <property type="match status" value="1"/>
</dbReference>
<dbReference type="SUPFAM" id="SSF51206">
    <property type="entry name" value="cAMP-binding domain-like"/>
    <property type="match status" value="1"/>
</dbReference>
<keyword evidence="1" id="KW-0805">Transcription regulation</keyword>
<dbReference type="Proteomes" id="UP000580474">
    <property type="component" value="Unassembled WGS sequence"/>
</dbReference>
<dbReference type="InterPro" id="IPR036390">
    <property type="entry name" value="WH_DNA-bd_sf"/>
</dbReference>
<dbReference type="PROSITE" id="PS50042">
    <property type="entry name" value="CNMP_BINDING_3"/>
    <property type="match status" value="1"/>
</dbReference>
<name>A0A840NLX0_9PSEU</name>
<dbReference type="Pfam" id="PF13545">
    <property type="entry name" value="HTH_Crp_2"/>
    <property type="match status" value="1"/>
</dbReference>
<reference evidence="6 7" key="1">
    <citation type="submission" date="2020-08" db="EMBL/GenBank/DDBJ databases">
        <title>Sequencing the genomes of 1000 actinobacteria strains.</title>
        <authorList>
            <person name="Klenk H.-P."/>
        </authorList>
    </citation>
    <scope>NUCLEOTIDE SEQUENCE [LARGE SCALE GENOMIC DNA]</scope>
    <source>
        <strain evidence="6 7">DSM 45582</strain>
    </source>
</reference>
<dbReference type="InterPro" id="IPR018490">
    <property type="entry name" value="cNMP-bd_dom_sf"/>
</dbReference>
<protein>
    <submittedName>
        <fullName evidence="6">CRP-like cAMP-binding protein</fullName>
    </submittedName>
</protein>
<gene>
    <name evidence="6" type="ORF">BJ969_003200</name>
</gene>
<keyword evidence="7" id="KW-1185">Reference proteome</keyword>
<keyword evidence="2" id="KW-0238">DNA-binding</keyword>
<dbReference type="GO" id="GO:0005829">
    <property type="term" value="C:cytosol"/>
    <property type="evidence" value="ECO:0007669"/>
    <property type="project" value="TreeGrafter"/>
</dbReference>
<evidence type="ECO:0000256" key="2">
    <source>
        <dbReference type="ARBA" id="ARBA00023125"/>
    </source>
</evidence>
<dbReference type="InterPro" id="IPR000595">
    <property type="entry name" value="cNMP-bd_dom"/>
</dbReference>
<dbReference type="SMART" id="SM00100">
    <property type="entry name" value="cNMP"/>
    <property type="match status" value="1"/>
</dbReference>
<dbReference type="AlphaFoldDB" id="A0A840NLX0"/>
<keyword evidence="3" id="KW-0804">Transcription</keyword>
<dbReference type="PANTHER" id="PTHR24567:SF74">
    <property type="entry name" value="HTH-TYPE TRANSCRIPTIONAL REGULATOR ARCR"/>
    <property type="match status" value="1"/>
</dbReference>
<evidence type="ECO:0000313" key="6">
    <source>
        <dbReference type="EMBL" id="MBB5070112.1"/>
    </source>
</evidence>
<dbReference type="GO" id="GO:0003677">
    <property type="term" value="F:DNA binding"/>
    <property type="evidence" value="ECO:0007669"/>
    <property type="project" value="UniProtKB-KW"/>
</dbReference>
<comment type="caution">
    <text evidence="6">The sequence shown here is derived from an EMBL/GenBank/DDBJ whole genome shotgun (WGS) entry which is preliminary data.</text>
</comment>
<sequence length="265" mass="28940">MTDRPAGRLQQSKTDVWGSVLDDGEVRPASENRDDHAGFALARGTFINQAGKQVCAQLRELGTLTRFARNDTLLPFNAASDHVLLIEEGLVKVLLPGQGRELAAGIYGPGELMGDQGVLDGARRSATVVAHTRGAATRISGRLFLNYLDRNPAVFVALCGILRHRLRKADHRQVTFAFQNVATRVARQLLAWSETLGIETAEGVVISGLSRKDLSQCIGAGETTVDAVLKEFTGRGLVRTHWRKYVLPSVVRLREHVDSGDREHG</sequence>
<dbReference type="InterPro" id="IPR036388">
    <property type="entry name" value="WH-like_DNA-bd_sf"/>
</dbReference>
<dbReference type="RefSeq" id="WP_184479686.1">
    <property type="nucleotide sequence ID" value="NZ_JACHIV010000001.1"/>
</dbReference>